<gene>
    <name evidence="8" type="primary">rnz</name>
    <name evidence="9" type="ORF">SAMN05443667_107246</name>
</gene>
<dbReference type="PANTHER" id="PTHR46018:SF2">
    <property type="entry name" value="ZINC PHOSPHODIESTERASE ELAC PROTEIN 1"/>
    <property type="match status" value="1"/>
</dbReference>
<keyword evidence="2 8" id="KW-0819">tRNA processing</keyword>
<dbReference type="Gene3D" id="3.60.15.10">
    <property type="entry name" value="Ribonuclease Z/Hydroxyacylglutathione hydrolase-like"/>
    <property type="match status" value="1"/>
</dbReference>
<reference evidence="10" key="1">
    <citation type="submission" date="2016-10" db="EMBL/GenBank/DDBJ databases">
        <authorList>
            <person name="Varghese N."/>
            <person name="Submissions S."/>
        </authorList>
    </citation>
    <scope>NUCLEOTIDE SEQUENCE [LARGE SCALE GENOMIC DNA]</scope>
    <source>
        <strain evidence="10">DSM 22376</strain>
    </source>
</reference>
<dbReference type="EC" id="3.1.26.11" evidence="8"/>
<dbReference type="OrthoDB" id="9800940at2"/>
<comment type="subunit">
    <text evidence="1 8">Homodimer.</text>
</comment>
<keyword evidence="5 8" id="KW-0255">Endonuclease</keyword>
<accession>A0A1H4DIH1</accession>
<evidence type="ECO:0000313" key="10">
    <source>
        <dbReference type="Proteomes" id="UP000198951"/>
    </source>
</evidence>
<dbReference type="PANTHER" id="PTHR46018">
    <property type="entry name" value="ZINC PHOSPHODIESTERASE ELAC PROTEIN 1"/>
    <property type="match status" value="1"/>
</dbReference>
<feature type="binding site" evidence="8">
    <location>
        <position position="210"/>
    </location>
    <ligand>
        <name>Zn(2+)</name>
        <dbReference type="ChEBI" id="CHEBI:29105"/>
        <label>1</label>
        <note>catalytic</note>
    </ligand>
</feature>
<comment type="similarity">
    <text evidence="8">Belongs to the RNase Z family.</text>
</comment>
<dbReference type="EMBL" id="FNRD01000007">
    <property type="protein sequence ID" value="SEA72230.1"/>
    <property type="molecule type" value="Genomic_DNA"/>
</dbReference>
<sequence>MKLTILGCYAATPRTFTNPTSQILEIKNRLFLIDCGEGTQVQLRKNKIRFSKINHIFISHLHGDHFFGLIGLVSTFTLLNRNTDLHIYGPKGIKEIIKLQLRLANSWTNYGLYFHELESNESEIIFEDEKVIVKTIPLQHRIYTNGFLFEEKIDARKLNTDAVQNYEIDKCYFQNIKNGKDITLDDGRIIGNEELTFDPAPPKRYAFCSDTAYNEAIIPIINGVDVLYHESTFLESEETLAGKTMHSTAKEAATIALKANVKQLVLGHYSTRYENISLFKEEAETIFPEVLLADDGRSFDF</sequence>
<feature type="binding site" evidence="8">
    <location>
        <position position="65"/>
    </location>
    <ligand>
        <name>Zn(2+)</name>
        <dbReference type="ChEBI" id="CHEBI:29105"/>
        <label>2</label>
        <note>catalytic</note>
    </ligand>
</feature>
<dbReference type="STRING" id="150146.SAMN05443667_107246"/>
<dbReference type="AlphaFoldDB" id="A0A1H4DIH1"/>
<dbReference type="NCBIfam" id="NF000801">
    <property type="entry name" value="PRK00055.1-3"/>
    <property type="match status" value="1"/>
</dbReference>
<dbReference type="InterPro" id="IPR036866">
    <property type="entry name" value="RibonucZ/Hydroxyglut_hydro"/>
</dbReference>
<evidence type="ECO:0000256" key="3">
    <source>
        <dbReference type="ARBA" id="ARBA00022722"/>
    </source>
</evidence>
<protein>
    <recommendedName>
        <fullName evidence="8">Ribonuclease Z</fullName>
        <shortName evidence="8">RNase Z</shortName>
        <ecNumber evidence="8">3.1.26.11</ecNumber>
    </recommendedName>
    <alternativeName>
        <fullName evidence="8">tRNA 3 endonuclease</fullName>
    </alternativeName>
    <alternativeName>
        <fullName evidence="8">tRNase Z</fullName>
    </alternativeName>
</protein>
<evidence type="ECO:0000256" key="1">
    <source>
        <dbReference type="ARBA" id="ARBA00011738"/>
    </source>
</evidence>
<dbReference type="InterPro" id="IPR013471">
    <property type="entry name" value="RNase_Z/BN"/>
</dbReference>
<dbReference type="CDD" id="cd07717">
    <property type="entry name" value="RNaseZ_ZiPD-like_MBL-fold"/>
    <property type="match status" value="1"/>
</dbReference>
<organism evidence="9 10">
    <name type="scientific">Flavobacterium gillisiae</name>
    <dbReference type="NCBI Taxonomy" id="150146"/>
    <lineage>
        <taxon>Bacteria</taxon>
        <taxon>Pseudomonadati</taxon>
        <taxon>Bacteroidota</taxon>
        <taxon>Flavobacteriia</taxon>
        <taxon>Flavobacteriales</taxon>
        <taxon>Flavobacteriaceae</taxon>
        <taxon>Flavobacterium</taxon>
    </lineage>
</organism>
<feature type="binding site" evidence="8">
    <location>
        <position position="60"/>
    </location>
    <ligand>
        <name>Zn(2+)</name>
        <dbReference type="ChEBI" id="CHEBI:29105"/>
        <label>1</label>
        <note>catalytic</note>
    </ligand>
</feature>
<proteinExistence type="inferred from homology"/>
<feature type="binding site" evidence="8">
    <location>
        <position position="62"/>
    </location>
    <ligand>
        <name>Zn(2+)</name>
        <dbReference type="ChEBI" id="CHEBI:29105"/>
        <label>1</label>
        <note>catalytic</note>
    </ligand>
</feature>
<keyword evidence="10" id="KW-1185">Reference proteome</keyword>
<dbReference type="Pfam" id="PF23023">
    <property type="entry name" value="Anti-Pycsar_Apyc1"/>
    <property type="match status" value="1"/>
</dbReference>
<evidence type="ECO:0000256" key="2">
    <source>
        <dbReference type="ARBA" id="ARBA00022694"/>
    </source>
</evidence>
<evidence type="ECO:0000256" key="6">
    <source>
        <dbReference type="ARBA" id="ARBA00022801"/>
    </source>
</evidence>
<evidence type="ECO:0000313" key="9">
    <source>
        <dbReference type="EMBL" id="SEA72230.1"/>
    </source>
</evidence>
<feature type="binding site" evidence="8">
    <location>
        <position position="64"/>
    </location>
    <ligand>
        <name>Zn(2+)</name>
        <dbReference type="ChEBI" id="CHEBI:29105"/>
        <label>2</label>
        <note>catalytic</note>
    </ligand>
</feature>
<dbReference type="HAMAP" id="MF_01818">
    <property type="entry name" value="RNase_Z_BN"/>
    <property type="match status" value="1"/>
</dbReference>
<dbReference type="NCBIfam" id="TIGR02651">
    <property type="entry name" value="RNase_Z"/>
    <property type="match status" value="1"/>
</dbReference>
<feature type="binding site" evidence="8">
    <location>
        <position position="140"/>
    </location>
    <ligand>
        <name>Zn(2+)</name>
        <dbReference type="ChEBI" id="CHEBI:29105"/>
        <label>1</label>
        <note>catalytic</note>
    </ligand>
</feature>
<evidence type="ECO:0000256" key="5">
    <source>
        <dbReference type="ARBA" id="ARBA00022759"/>
    </source>
</evidence>
<keyword evidence="6 8" id="KW-0378">Hydrolase</keyword>
<comment type="cofactor">
    <cofactor evidence="8">
        <name>Zn(2+)</name>
        <dbReference type="ChEBI" id="CHEBI:29105"/>
    </cofactor>
    <text evidence="8">Binds 2 Zn(2+) ions.</text>
</comment>
<dbReference type="GO" id="GO:0042781">
    <property type="term" value="F:3'-tRNA processing endoribonuclease activity"/>
    <property type="evidence" value="ECO:0007669"/>
    <property type="project" value="UniProtKB-UniRule"/>
</dbReference>
<evidence type="ECO:0000256" key="7">
    <source>
        <dbReference type="ARBA" id="ARBA00022833"/>
    </source>
</evidence>
<comment type="function">
    <text evidence="8">Zinc phosphodiesterase, which displays some tRNA 3'-processing endonuclease activity. Probably involved in tRNA maturation, by removing a 3'-trailer from precursor tRNA.</text>
</comment>
<name>A0A1H4DIH1_9FLAO</name>
<dbReference type="SUPFAM" id="SSF56281">
    <property type="entry name" value="Metallo-hydrolase/oxidoreductase"/>
    <property type="match status" value="1"/>
</dbReference>
<keyword evidence="3 8" id="KW-0540">Nuclease</keyword>
<feature type="active site" description="Proton acceptor" evidence="8">
    <location>
        <position position="64"/>
    </location>
</feature>
<dbReference type="Proteomes" id="UP000198951">
    <property type="component" value="Unassembled WGS sequence"/>
</dbReference>
<keyword evidence="4 8" id="KW-0479">Metal-binding</keyword>
<feature type="binding site" evidence="8">
    <location>
        <position position="210"/>
    </location>
    <ligand>
        <name>Zn(2+)</name>
        <dbReference type="ChEBI" id="CHEBI:29105"/>
        <label>2</label>
        <note>catalytic</note>
    </ligand>
</feature>
<comment type="catalytic activity">
    <reaction evidence="8">
        <text>Endonucleolytic cleavage of RNA, removing extra 3' nucleotides from tRNA precursor, generating 3' termini of tRNAs. A 3'-hydroxy group is left at the tRNA terminus and a 5'-phosphoryl group is left at the trailer molecule.</text>
        <dbReference type="EC" id="3.1.26.11"/>
    </reaction>
</comment>
<evidence type="ECO:0000256" key="8">
    <source>
        <dbReference type="HAMAP-Rule" id="MF_01818"/>
    </source>
</evidence>
<dbReference type="RefSeq" id="WP_091090048.1">
    <property type="nucleotide sequence ID" value="NZ_FNRD01000007.1"/>
</dbReference>
<feature type="binding site" evidence="8">
    <location>
        <position position="268"/>
    </location>
    <ligand>
        <name>Zn(2+)</name>
        <dbReference type="ChEBI" id="CHEBI:29105"/>
        <label>2</label>
        <note>catalytic</note>
    </ligand>
</feature>
<evidence type="ECO:0000256" key="4">
    <source>
        <dbReference type="ARBA" id="ARBA00022723"/>
    </source>
</evidence>
<keyword evidence="7 8" id="KW-0862">Zinc</keyword>
<dbReference type="GO" id="GO:0008270">
    <property type="term" value="F:zinc ion binding"/>
    <property type="evidence" value="ECO:0007669"/>
    <property type="project" value="UniProtKB-UniRule"/>
</dbReference>